<protein>
    <submittedName>
        <fullName evidence="1">Uncharacterized protein</fullName>
    </submittedName>
</protein>
<organism evidence="1 2">
    <name type="scientific">Niastella caeni</name>
    <dbReference type="NCBI Taxonomy" id="2569763"/>
    <lineage>
        <taxon>Bacteria</taxon>
        <taxon>Pseudomonadati</taxon>
        <taxon>Bacteroidota</taxon>
        <taxon>Chitinophagia</taxon>
        <taxon>Chitinophagales</taxon>
        <taxon>Chitinophagaceae</taxon>
        <taxon>Niastella</taxon>
    </lineage>
</organism>
<comment type="caution">
    <text evidence="1">The sequence shown here is derived from an EMBL/GenBank/DDBJ whole genome shotgun (WGS) entry which is preliminary data.</text>
</comment>
<accession>A0A4S8I068</accession>
<dbReference type="Proteomes" id="UP000306918">
    <property type="component" value="Unassembled WGS sequence"/>
</dbReference>
<name>A0A4S8I068_9BACT</name>
<gene>
    <name evidence="1" type="ORF">FAM09_08125</name>
</gene>
<sequence>MILVSSLVLLTMACKKNTSPNTGTGKASNVYVLGTIDDNVVCWKNGVARNIYSRAMIINDLGSPSIFVSGNDVYIPGIKPNNNPTIRGSVPLYWKNEIATVLPDSSGDASANSIFISNNDVYVAGTTYYRNDTSRVPYTTPSAIYPRSGNVATIWKNGVAATLPGFSFIGLVGGGQYAVRGYSDYVSSLFVSGDDVYVSGGSRNIASYARYWKNGVPTDLSSRLTYYAVNGKACFPATTSITASGNDVYVAGYQFTSTDKTLALYWKNGAPAYLSTDSISGSRAHSIFATGKDVYIAGYQNINNYSRAIYWKNGVPVTLTTGVISSIANSIFVAGNDVYVAGYQWTVGGHYIATIWKNGEVIKLTDGTSNAFANSIYIQ</sequence>
<keyword evidence="2" id="KW-1185">Reference proteome</keyword>
<dbReference type="RefSeq" id="WP_208025509.1">
    <property type="nucleotide sequence ID" value="NZ_STFF01000002.1"/>
</dbReference>
<reference evidence="1 2" key="1">
    <citation type="submission" date="2019-04" db="EMBL/GenBank/DDBJ databases">
        <title>Niastella caeni sp. nov., isolated from activated sludge.</title>
        <authorList>
            <person name="Sheng M."/>
        </authorList>
    </citation>
    <scope>NUCLEOTIDE SEQUENCE [LARGE SCALE GENOMIC DNA]</scope>
    <source>
        <strain evidence="1 2">HX-2-15</strain>
    </source>
</reference>
<evidence type="ECO:0000313" key="2">
    <source>
        <dbReference type="Proteomes" id="UP000306918"/>
    </source>
</evidence>
<evidence type="ECO:0000313" key="1">
    <source>
        <dbReference type="EMBL" id="THU39854.1"/>
    </source>
</evidence>
<dbReference type="AlphaFoldDB" id="A0A4S8I068"/>
<dbReference type="EMBL" id="STFF01000002">
    <property type="protein sequence ID" value="THU39854.1"/>
    <property type="molecule type" value="Genomic_DNA"/>
</dbReference>
<proteinExistence type="predicted"/>